<proteinExistence type="predicted"/>
<dbReference type="GO" id="GO:0003677">
    <property type="term" value="F:DNA binding"/>
    <property type="evidence" value="ECO:0007669"/>
    <property type="project" value="TreeGrafter"/>
</dbReference>
<dbReference type="InterPro" id="IPR001845">
    <property type="entry name" value="HTH_ArsR_DNA-bd_dom"/>
</dbReference>
<name>A0A449D9Q6_9MICO</name>
<dbReference type="InterPro" id="IPR052543">
    <property type="entry name" value="HTH_Metal-responsive_Reg"/>
</dbReference>
<dbReference type="GO" id="GO:0046686">
    <property type="term" value="P:response to cadmium ion"/>
    <property type="evidence" value="ECO:0007669"/>
    <property type="project" value="TreeGrafter"/>
</dbReference>
<dbReference type="SMART" id="SM00418">
    <property type="entry name" value="HTH_ARSR"/>
    <property type="match status" value="1"/>
</dbReference>
<dbReference type="PROSITE" id="PS50987">
    <property type="entry name" value="HTH_ARSR_2"/>
    <property type="match status" value="1"/>
</dbReference>
<feature type="domain" description="HTH arsR-type" evidence="1">
    <location>
        <begin position="17"/>
        <end position="112"/>
    </location>
</feature>
<dbReference type="CDD" id="cd00090">
    <property type="entry name" value="HTH_ARSR"/>
    <property type="match status" value="1"/>
</dbReference>
<dbReference type="InterPro" id="IPR011991">
    <property type="entry name" value="ArsR-like_HTH"/>
</dbReference>
<dbReference type="AlphaFoldDB" id="A0A449D9Q6"/>
<dbReference type="GO" id="GO:0010288">
    <property type="term" value="P:response to lead ion"/>
    <property type="evidence" value="ECO:0007669"/>
    <property type="project" value="TreeGrafter"/>
</dbReference>
<evidence type="ECO:0000313" key="2">
    <source>
        <dbReference type="EMBL" id="VEW14289.1"/>
    </source>
</evidence>
<gene>
    <name evidence="2" type="primary">cmtR_3</name>
    <name evidence="2" type="ORF">NCTC12391_02426</name>
</gene>
<dbReference type="InterPro" id="IPR036390">
    <property type="entry name" value="WH_DNA-bd_sf"/>
</dbReference>
<dbReference type="PANTHER" id="PTHR39168:SF2">
    <property type="entry name" value="HTH-TYPE TRANSCRIPTIONAL REGULATOR CMTR"/>
    <property type="match status" value="1"/>
</dbReference>
<dbReference type="GO" id="GO:0003700">
    <property type="term" value="F:DNA-binding transcription factor activity"/>
    <property type="evidence" value="ECO:0007669"/>
    <property type="project" value="InterPro"/>
</dbReference>
<dbReference type="InterPro" id="IPR036388">
    <property type="entry name" value="WH-like_DNA-bd_sf"/>
</dbReference>
<sequence>MAAEPFGRENGGGMERTFPEAAPSIAPVAAALADPSRAVMCTALMDGRAWTPGELATLCGIARSTATEHLHRLAEAGITVDVRQGKHRYVTLAGDQIAELLERLAAVSGHTLPTAPSLSASDRTRRFREGSTCYKHLAGRLGLHLTDALRSHGHLDEDWRLTGAGTAWAARHRLDLSEHRGKPCLDTTERRPHLAGPLGVSLCAALFAQRWISRIGDGRAIRLTPDGRGNLRDLLQLA</sequence>
<dbReference type="Proteomes" id="UP000386281">
    <property type="component" value="Unassembled WGS sequence"/>
</dbReference>
<dbReference type="Gene3D" id="1.10.10.10">
    <property type="entry name" value="Winged helix-like DNA-binding domain superfamily/Winged helix DNA-binding domain"/>
    <property type="match status" value="1"/>
</dbReference>
<dbReference type="GO" id="GO:0097063">
    <property type="term" value="F:cadmium ion sensor activity"/>
    <property type="evidence" value="ECO:0007669"/>
    <property type="project" value="TreeGrafter"/>
</dbReference>
<organism evidence="2 3">
    <name type="scientific">Brevibacterium casei</name>
    <dbReference type="NCBI Taxonomy" id="33889"/>
    <lineage>
        <taxon>Bacteria</taxon>
        <taxon>Bacillati</taxon>
        <taxon>Actinomycetota</taxon>
        <taxon>Actinomycetes</taxon>
        <taxon>Micrococcales</taxon>
        <taxon>Brevibacteriaceae</taxon>
        <taxon>Brevibacterium</taxon>
    </lineage>
</organism>
<reference evidence="2 3" key="1">
    <citation type="submission" date="2019-02" db="EMBL/GenBank/DDBJ databases">
        <authorList>
            <consortium name="Pathogen Informatics"/>
        </authorList>
    </citation>
    <scope>NUCLEOTIDE SEQUENCE [LARGE SCALE GENOMIC DNA]</scope>
    <source>
        <strain evidence="2 3">3012STDY7078520</strain>
    </source>
</reference>
<dbReference type="GO" id="GO:0032791">
    <property type="term" value="F:lead ion binding"/>
    <property type="evidence" value="ECO:0007669"/>
    <property type="project" value="TreeGrafter"/>
</dbReference>
<accession>A0A449D9Q6</accession>
<dbReference type="EMBL" id="CAACXN010000015">
    <property type="protein sequence ID" value="VEW14289.1"/>
    <property type="molecule type" value="Genomic_DNA"/>
</dbReference>
<protein>
    <submittedName>
        <fullName evidence="2">HTH-type transcriptional regulator CmtR</fullName>
    </submittedName>
</protein>
<dbReference type="Pfam" id="PF12840">
    <property type="entry name" value="HTH_20"/>
    <property type="match status" value="1"/>
</dbReference>
<dbReference type="PANTHER" id="PTHR39168">
    <property type="entry name" value="TRANSCRIPTIONAL REGULATOR-RELATED"/>
    <property type="match status" value="1"/>
</dbReference>
<dbReference type="SUPFAM" id="SSF46785">
    <property type="entry name" value="Winged helix' DNA-binding domain"/>
    <property type="match status" value="1"/>
</dbReference>
<evidence type="ECO:0000313" key="3">
    <source>
        <dbReference type="Proteomes" id="UP000386281"/>
    </source>
</evidence>
<evidence type="ECO:0000259" key="1">
    <source>
        <dbReference type="PROSITE" id="PS50987"/>
    </source>
</evidence>